<keyword evidence="2" id="KW-1185">Reference proteome</keyword>
<protein>
    <recommendedName>
        <fullName evidence="3">Polysaccharide deacetylase</fullName>
    </recommendedName>
</protein>
<dbReference type="EMBL" id="JABFDB010000006">
    <property type="protein sequence ID" value="NYZ20279.1"/>
    <property type="molecule type" value="Genomic_DNA"/>
</dbReference>
<evidence type="ECO:0000313" key="1">
    <source>
        <dbReference type="EMBL" id="NYZ20279.1"/>
    </source>
</evidence>
<evidence type="ECO:0008006" key="3">
    <source>
        <dbReference type="Google" id="ProtNLM"/>
    </source>
</evidence>
<evidence type="ECO:0000313" key="2">
    <source>
        <dbReference type="Proteomes" id="UP000584642"/>
    </source>
</evidence>
<dbReference type="Proteomes" id="UP000584642">
    <property type="component" value="Unassembled WGS sequence"/>
</dbReference>
<dbReference type="Gene3D" id="3.20.20.370">
    <property type="entry name" value="Glycoside hydrolase/deacetylase"/>
    <property type="match status" value="1"/>
</dbReference>
<gene>
    <name evidence="1" type="ORF">HND93_11195</name>
</gene>
<dbReference type="InterPro" id="IPR011330">
    <property type="entry name" value="Glyco_hydro/deAcase_b/a-brl"/>
</dbReference>
<accession>A0ABX2T7H1</accession>
<dbReference type="CDD" id="cd10928">
    <property type="entry name" value="CE4_u4"/>
    <property type="match status" value="1"/>
</dbReference>
<dbReference type="SUPFAM" id="SSF88713">
    <property type="entry name" value="Glycoside hydrolase/deacetylase"/>
    <property type="match status" value="1"/>
</dbReference>
<organism evidence="1 2">
    <name type="scientific">Azospirillum oleiclasticum</name>
    <dbReference type="NCBI Taxonomy" id="2735135"/>
    <lineage>
        <taxon>Bacteria</taxon>
        <taxon>Pseudomonadati</taxon>
        <taxon>Pseudomonadota</taxon>
        <taxon>Alphaproteobacteria</taxon>
        <taxon>Rhodospirillales</taxon>
        <taxon>Azospirillaceae</taxon>
        <taxon>Azospirillum</taxon>
    </lineage>
</organism>
<reference evidence="1 2" key="1">
    <citation type="submission" date="2020-05" db="EMBL/GenBank/DDBJ databases">
        <title>Azospirillum oleiclasticum sp. nov, a nitrogen-fixing and heavy crude oil-emulsifying bacterium isolated from the crude oil of Yumen Oilfield.</title>
        <authorList>
            <person name="Wu D."/>
            <person name="Cai M."/>
            <person name="Zhang X."/>
        </authorList>
    </citation>
    <scope>NUCLEOTIDE SEQUENCE [LARGE SCALE GENOMIC DNA]</scope>
    <source>
        <strain evidence="1 2">ROY-1-1-2</strain>
    </source>
</reference>
<dbReference type="InterPro" id="IPR049591">
    <property type="entry name" value="CE4_u4-like"/>
</dbReference>
<sequence>MTETRIDGDRAPDGWDALAAELDLWAAAGRPATLWWRDDDATAPGAALDRLLELGARHDVPVALAVIPARAQPALADALRGAAVLQHGWSHANHAPLGAKKCELGDDRPVEAVTAELAEGWRRLSALVGPALLPVLVPPWNRIAPAVSAALPGLGFRALSTDREHDAAVPGLAQVNTHLDPVDWRHGGGFLGTAAALAGAIDHLRARRLGTVPDRPTGLLTHHLAMDGATWDFVDRLLAVTAGHSAARWLAAPAVFAHRGGVPR</sequence>
<comment type="caution">
    <text evidence="1">The sequence shown here is derived from an EMBL/GenBank/DDBJ whole genome shotgun (WGS) entry which is preliminary data.</text>
</comment>
<proteinExistence type="predicted"/>
<name>A0ABX2T7H1_9PROT</name>